<dbReference type="EMBL" id="MK288021">
    <property type="protein sequence ID" value="AZU98979.1"/>
    <property type="molecule type" value="Genomic_DNA"/>
</dbReference>
<dbReference type="Proteomes" id="UP000287896">
    <property type="component" value="Segment"/>
</dbReference>
<accession>A0A3Q9R7N4</accession>
<evidence type="ECO:0000313" key="1">
    <source>
        <dbReference type="EMBL" id="AZU98979.1"/>
    </source>
</evidence>
<name>A0A3Q9R7N4_9CAUD</name>
<organism evidence="1 2">
    <name type="scientific">Bacillus phage pW2</name>
    <dbReference type="NCBI Taxonomy" id="2500559"/>
    <lineage>
        <taxon>Viruses</taxon>
        <taxon>Duplodnaviria</taxon>
        <taxon>Heunggongvirae</taxon>
        <taxon>Uroviricota</taxon>
        <taxon>Caudoviricetes</taxon>
        <taxon>Joanripponvirinae</taxon>
        <taxon>Sophritavirus</taxon>
        <taxon>Sophritavirus pW2</taxon>
    </lineage>
</organism>
<gene>
    <name evidence="1" type="ORF">pW2_153</name>
</gene>
<protein>
    <submittedName>
        <fullName evidence="1">Uncharacterized protein</fullName>
    </submittedName>
</protein>
<proteinExistence type="predicted"/>
<reference evidence="1 2" key="1">
    <citation type="submission" date="2018-12" db="EMBL/GenBank/DDBJ databases">
        <title>Characterization of a novel siphovirus infacting Bacillus anthracis.</title>
        <authorList>
            <person name="Hu X."/>
            <person name="Wan X."/>
            <person name="Geng P."/>
            <person name="Yuan Z."/>
        </authorList>
    </citation>
    <scope>NUCLEOTIDE SEQUENCE [LARGE SCALE GENOMIC DNA]</scope>
</reference>
<sequence length="58" mass="6730">MYNEVMHKKYVNSVMKRGVSKYMAQEIVETAIRTGKGKNVEQYISYAMTLVYGLKYSV</sequence>
<evidence type="ECO:0000313" key="2">
    <source>
        <dbReference type="Proteomes" id="UP000287896"/>
    </source>
</evidence>
<keyword evidence="2" id="KW-1185">Reference proteome</keyword>